<evidence type="ECO:0000256" key="1">
    <source>
        <dbReference type="ARBA" id="ARBA00022723"/>
    </source>
</evidence>
<reference evidence="4" key="1">
    <citation type="journal article" date="2014" name="Front. Microbiol.">
        <title>High frequency of phylogenetically diverse reductive dehalogenase-homologous genes in deep subseafloor sedimentary metagenomes.</title>
        <authorList>
            <person name="Kawai M."/>
            <person name="Futagami T."/>
            <person name="Toyoda A."/>
            <person name="Takaki Y."/>
            <person name="Nishi S."/>
            <person name="Hori S."/>
            <person name="Arai W."/>
            <person name="Tsubouchi T."/>
            <person name="Morono Y."/>
            <person name="Uchiyama I."/>
            <person name="Ito T."/>
            <person name="Fujiyama A."/>
            <person name="Inagaki F."/>
            <person name="Takami H."/>
        </authorList>
    </citation>
    <scope>NUCLEOTIDE SEQUENCE</scope>
    <source>
        <strain evidence="4">Expedition CK06-06</strain>
    </source>
</reference>
<evidence type="ECO:0000259" key="3">
    <source>
        <dbReference type="Pfam" id="PF13473"/>
    </source>
</evidence>
<comment type="caution">
    <text evidence="4">The sequence shown here is derived from an EMBL/GenBank/DDBJ whole genome shotgun (WGS) entry which is preliminary data.</text>
</comment>
<accession>X1FPP9</accession>
<feature type="domain" description="EfeO-type cupredoxin-like" evidence="3">
    <location>
        <begin position="50"/>
        <end position="99"/>
    </location>
</feature>
<sequence length="114" mass="12564">MTTFERCAVRGATTSKAILAVVLFAPLLPLSAGAHGPHESFSAGEPGDPAKPSRTIEVVMTEMAFAPELIEVKRGEQVRFVIRNSGKEDHEFMLATLRENLKHGELMKKHPHME</sequence>
<organism evidence="4">
    <name type="scientific">marine sediment metagenome</name>
    <dbReference type="NCBI Taxonomy" id="412755"/>
    <lineage>
        <taxon>unclassified sequences</taxon>
        <taxon>metagenomes</taxon>
        <taxon>ecological metagenomes</taxon>
    </lineage>
</organism>
<dbReference type="PANTHER" id="PTHR38439">
    <property type="entry name" value="AURACYANIN-B"/>
    <property type="match status" value="1"/>
</dbReference>
<keyword evidence="1" id="KW-0479">Metal-binding</keyword>
<dbReference type="Pfam" id="PF13473">
    <property type="entry name" value="Cupredoxin_1"/>
    <property type="match status" value="1"/>
</dbReference>
<dbReference type="EMBL" id="BARU01014081">
    <property type="protein sequence ID" value="GAH31359.1"/>
    <property type="molecule type" value="Genomic_DNA"/>
</dbReference>
<dbReference type="PANTHER" id="PTHR38439:SF3">
    <property type="entry name" value="COPPER-RESISTANT CUPROPROTEIN COPI"/>
    <property type="match status" value="1"/>
</dbReference>
<name>X1FPP9_9ZZZZ</name>
<feature type="non-terminal residue" evidence="4">
    <location>
        <position position="114"/>
    </location>
</feature>
<dbReference type="GO" id="GO:0046872">
    <property type="term" value="F:metal ion binding"/>
    <property type="evidence" value="ECO:0007669"/>
    <property type="project" value="UniProtKB-KW"/>
</dbReference>
<evidence type="ECO:0000313" key="4">
    <source>
        <dbReference type="EMBL" id="GAH31359.1"/>
    </source>
</evidence>
<dbReference type="Gene3D" id="2.60.40.420">
    <property type="entry name" value="Cupredoxins - blue copper proteins"/>
    <property type="match status" value="1"/>
</dbReference>
<keyword evidence="2" id="KW-0186">Copper</keyword>
<dbReference type="SUPFAM" id="SSF49503">
    <property type="entry name" value="Cupredoxins"/>
    <property type="match status" value="1"/>
</dbReference>
<dbReference type="AlphaFoldDB" id="X1FPP9"/>
<protein>
    <recommendedName>
        <fullName evidence="3">EfeO-type cupredoxin-like domain-containing protein</fullName>
    </recommendedName>
</protein>
<dbReference type="InterPro" id="IPR008972">
    <property type="entry name" value="Cupredoxin"/>
</dbReference>
<dbReference type="InterPro" id="IPR028096">
    <property type="entry name" value="EfeO_Cupredoxin"/>
</dbReference>
<evidence type="ECO:0000256" key="2">
    <source>
        <dbReference type="ARBA" id="ARBA00023008"/>
    </source>
</evidence>
<proteinExistence type="predicted"/>
<gene>
    <name evidence="4" type="ORF">S03H2_25061</name>
</gene>
<dbReference type="InterPro" id="IPR050845">
    <property type="entry name" value="Cu-binding_ET"/>
</dbReference>